<protein>
    <submittedName>
        <fullName evidence="2">Uncharacterized protein</fullName>
    </submittedName>
</protein>
<dbReference type="Ensembl" id="ENSOABT00000080030.1">
    <property type="protein sequence ID" value="ENSOABP00000068223.1"/>
    <property type="gene ID" value="ENSOABG00000029832.1"/>
</dbReference>
<feature type="compositionally biased region" description="Basic residues" evidence="1">
    <location>
        <begin position="42"/>
        <end position="64"/>
    </location>
</feature>
<sequence length="189" mass="21360">MLQSIARSIAKLAEESLALSSVQSPIPPLLSSQPLFQSPSFHPRRLQQLHPRRQLQQLRPRRRPLQPLHPRPLQPLHPRPLQPLHPRPLQPLHPRPLQPLHPRPLQPLHPRPLQPLHPRPLQPLHPRPLQPLHPRPSVCSPACCRFVCVTPCQSALLCSSVSCFSLCLSASHPVRMFSGLLFSFPSLGL</sequence>
<dbReference type="Proteomes" id="UP000472276">
    <property type="component" value="Unassembled WGS sequence"/>
</dbReference>
<feature type="compositionally biased region" description="Pro residues" evidence="1">
    <location>
        <begin position="67"/>
        <end position="129"/>
    </location>
</feature>
<reference evidence="2" key="3">
    <citation type="submission" date="2025-09" db="UniProtKB">
        <authorList>
            <consortium name="Ensembl"/>
        </authorList>
    </citation>
    <scope>IDENTIFICATION</scope>
</reference>
<reference evidence="3" key="1">
    <citation type="submission" date="2020-03" db="EMBL/GenBank/DDBJ databases">
        <title>Evolution of repeat sequences and sex chromosomes of tilapia species revealed by chromosome-level genomes.</title>
        <authorList>
            <person name="Xu L."/>
            <person name="Tao W."/>
            <person name="Wang D."/>
            <person name="Zhou Q."/>
        </authorList>
    </citation>
    <scope>NUCLEOTIDE SEQUENCE [LARGE SCALE GENOMIC DNA]</scope>
    <source>
        <strain evidence="3">Israel</strain>
    </source>
</reference>
<evidence type="ECO:0000313" key="3">
    <source>
        <dbReference type="Proteomes" id="UP000472276"/>
    </source>
</evidence>
<feature type="region of interest" description="Disordered" evidence="1">
    <location>
        <begin position="33"/>
        <end position="129"/>
    </location>
</feature>
<evidence type="ECO:0000256" key="1">
    <source>
        <dbReference type="SAM" id="MobiDB-lite"/>
    </source>
</evidence>
<dbReference type="AlphaFoldDB" id="A0AAZ1XKT8"/>
<accession>A0AAZ1XKT8</accession>
<name>A0AAZ1XKT8_OREAU</name>
<organism evidence="2 3">
    <name type="scientific">Oreochromis aureus</name>
    <name type="common">Israeli tilapia</name>
    <name type="synonym">Chromis aureus</name>
    <dbReference type="NCBI Taxonomy" id="47969"/>
    <lineage>
        <taxon>Eukaryota</taxon>
        <taxon>Metazoa</taxon>
        <taxon>Chordata</taxon>
        <taxon>Craniata</taxon>
        <taxon>Vertebrata</taxon>
        <taxon>Euteleostomi</taxon>
        <taxon>Actinopterygii</taxon>
        <taxon>Neopterygii</taxon>
        <taxon>Teleostei</taxon>
        <taxon>Neoteleostei</taxon>
        <taxon>Acanthomorphata</taxon>
        <taxon>Ovalentaria</taxon>
        <taxon>Cichlomorphae</taxon>
        <taxon>Cichliformes</taxon>
        <taxon>Cichlidae</taxon>
        <taxon>African cichlids</taxon>
        <taxon>Pseudocrenilabrinae</taxon>
        <taxon>Oreochromini</taxon>
        <taxon>Oreochromis</taxon>
    </lineage>
</organism>
<keyword evidence="3" id="KW-1185">Reference proteome</keyword>
<reference evidence="2" key="2">
    <citation type="submission" date="2025-08" db="UniProtKB">
        <authorList>
            <consortium name="Ensembl"/>
        </authorList>
    </citation>
    <scope>IDENTIFICATION</scope>
</reference>
<proteinExistence type="predicted"/>
<evidence type="ECO:0000313" key="2">
    <source>
        <dbReference type="Ensembl" id="ENSOABP00000068223.1"/>
    </source>
</evidence>